<dbReference type="GO" id="GO:0004065">
    <property type="term" value="F:arylsulfatase activity"/>
    <property type="evidence" value="ECO:0007669"/>
    <property type="project" value="TreeGrafter"/>
</dbReference>
<comment type="similarity">
    <text evidence="1">Belongs to the sulfatase family.</text>
</comment>
<evidence type="ECO:0000256" key="1">
    <source>
        <dbReference type="ARBA" id="ARBA00008779"/>
    </source>
</evidence>
<evidence type="ECO:0000259" key="6">
    <source>
        <dbReference type="Pfam" id="PF00884"/>
    </source>
</evidence>
<evidence type="ECO:0000256" key="4">
    <source>
        <dbReference type="ARBA" id="ARBA00022837"/>
    </source>
</evidence>
<keyword evidence="8" id="KW-1185">Reference proteome</keyword>
<dbReference type="KEGG" id="taer:GT409_03125"/>
<gene>
    <name evidence="7" type="ORF">GT409_03125</name>
</gene>
<protein>
    <submittedName>
        <fullName evidence="7">Sulfatase-like hydrolase/transferase</fullName>
    </submittedName>
</protein>
<evidence type="ECO:0000256" key="2">
    <source>
        <dbReference type="ARBA" id="ARBA00022723"/>
    </source>
</evidence>
<dbReference type="GO" id="GO:0016740">
    <property type="term" value="F:transferase activity"/>
    <property type="evidence" value="ECO:0007669"/>
    <property type="project" value="UniProtKB-KW"/>
</dbReference>
<reference evidence="7 8" key="1">
    <citation type="submission" date="2020-01" db="EMBL/GenBank/DDBJ databases">
        <title>Ponticoccus aerotolerans gen. nov., sp. nov., an anaerobic bacterium and proposal of Ponticoccusceae fam. nov., Ponticoccusles ord. nov. and Ponticoccuse classis nov. in the phylum Kiritimatiellaeota.</title>
        <authorList>
            <person name="Zhou L.Y."/>
            <person name="Du Z.J."/>
        </authorList>
    </citation>
    <scope>NUCLEOTIDE SEQUENCE [LARGE SCALE GENOMIC DNA]</scope>
    <source>
        <strain evidence="7 8">S-5007</strain>
    </source>
</reference>
<dbReference type="Gene3D" id="3.40.720.10">
    <property type="entry name" value="Alkaline Phosphatase, subunit A"/>
    <property type="match status" value="1"/>
</dbReference>
<evidence type="ECO:0000313" key="8">
    <source>
        <dbReference type="Proteomes" id="UP000464954"/>
    </source>
</evidence>
<sequence>MKMTKLILDGLMLAGCAVAAAKPSEGGAFVAGPARTSPNIVVIFTDDHGYADLSCMGLETDVKTPNLDRFAGEGVRFTDGYVTAPQCGPSRAGLLTGRYQQRFGYNHNGMGPLPLEQKTLADRLGAAGYKTGQVGKWHLEPIANDAAFINKNAPGEGSLRDRYNTIDEEIFKPYYPFSRGFQETFFGYEHDYWVTYDLPGNRFSEPKKIQTEGDRIDRQSDAAVRFIDYHHDKPFFLYLAYYAPHVPLESSKKYLDRFPGDMSERRRMALAMISAIDDGVGRIMERLERYGIDENTLIFFISDNGAPLKLNMRDITLEYRGGAWDGSKNTPLRGEKGMLSEGGIRVPFLVRWKGTIPGGQVMDTPVITLDVAATACAVAGLQKPAEFDGENLLPMLAEGKKLPERTLYWRFWEQIAVRKGDWKLLRTKGHSPFLFNLSSDKEETKDLSGAFPEVVTDLQHRADVWTKELVSNAPLTGDWPLQGIFWYQHYFNVPLPDGVDESMNPFSSIGR</sequence>
<evidence type="ECO:0000256" key="5">
    <source>
        <dbReference type="SAM" id="SignalP"/>
    </source>
</evidence>
<keyword evidence="5" id="KW-0732">Signal</keyword>
<dbReference type="Proteomes" id="UP000464954">
    <property type="component" value="Chromosome"/>
</dbReference>
<dbReference type="Pfam" id="PF00884">
    <property type="entry name" value="Sulfatase"/>
    <property type="match status" value="1"/>
</dbReference>
<dbReference type="SUPFAM" id="SSF53649">
    <property type="entry name" value="Alkaline phosphatase-like"/>
    <property type="match status" value="1"/>
</dbReference>
<dbReference type="InterPro" id="IPR017850">
    <property type="entry name" value="Alkaline_phosphatase_core_sf"/>
</dbReference>
<evidence type="ECO:0000313" key="7">
    <source>
        <dbReference type="EMBL" id="QHI68486.1"/>
    </source>
</evidence>
<keyword evidence="4" id="KW-0106">Calcium</keyword>
<evidence type="ECO:0000256" key="3">
    <source>
        <dbReference type="ARBA" id="ARBA00022801"/>
    </source>
</evidence>
<proteinExistence type="inferred from homology"/>
<dbReference type="InterPro" id="IPR024607">
    <property type="entry name" value="Sulfatase_CS"/>
</dbReference>
<dbReference type="RefSeq" id="WP_160626854.1">
    <property type="nucleotide sequence ID" value="NZ_CP047593.1"/>
</dbReference>
<dbReference type="InterPro" id="IPR050738">
    <property type="entry name" value="Sulfatase"/>
</dbReference>
<keyword evidence="2" id="KW-0479">Metal-binding</keyword>
<dbReference type="InterPro" id="IPR000917">
    <property type="entry name" value="Sulfatase_N"/>
</dbReference>
<feature type="signal peptide" evidence="5">
    <location>
        <begin position="1"/>
        <end position="19"/>
    </location>
</feature>
<keyword evidence="3 7" id="KW-0378">Hydrolase</keyword>
<feature type="chain" id="PRO_5026987269" evidence="5">
    <location>
        <begin position="20"/>
        <end position="511"/>
    </location>
</feature>
<accession>A0A6P1MA81</accession>
<dbReference type="PROSITE" id="PS00149">
    <property type="entry name" value="SULFATASE_2"/>
    <property type="match status" value="1"/>
</dbReference>
<organism evidence="7 8">
    <name type="scientific">Tichowtungia aerotolerans</name>
    <dbReference type="NCBI Taxonomy" id="2697043"/>
    <lineage>
        <taxon>Bacteria</taxon>
        <taxon>Pseudomonadati</taxon>
        <taxon>Kiritimatiellota</taxon>
        <taxon>Tichowtungiia</taxon>
        <taxon>Tichowtungiales</taxon>
        <taxon>Tichowtungiaceae</taxon>
        <taxon>Tichowtungia</taxon>
    </lineage>
</organism>
<dbReference type="PANTHER" id="PTHR42693">
    <property type="entry name" value="ARYLSULFATASE FAMILY MEMBER"/>
    <property type="match status" value="1"/>
</dbReference>
<dbReference type="AlphaFoldDB" id="A0A6P1MA81"/>
<dbReference type="PANTHER" id="PTHR42693:SF53">
    <property type="entry name" value="ENDO-4-O-SULFATASE"/>
    <property type="match status" value="1"/>
</dbReference>
<keyword evidence="7" id="KW-0808">Transferase</keyword>
<dbReference type="GO" id="GO:0046872">
    <property type="term" value="F:metal ion binding"/>
    <property type="evidence" value="ECO:0007669"/>
    <property type="project" value="UniProtKB-KW"/>
</dbReference>
<feature type="domain" description="Sulfatase N-terminal" evidence="6">
    <location>
        <begin position="38"/>
        <end position="380"/>
    </location>
</feature>
<dbReference type="Gene3D" id="3.30.1120.10">
    <property type="match status" value="1"/>
</dbReference>
<name>A0A6P1MA81_9BACT</name>
<dbReference type="EMBL" id="CP047593">
    <property type="protein sequence ID" value="QHI68486.1"/>
    <property type="molecule type" value="Genomic_DNA"/>
</dbReference>